<dbReference type="NCBIfam" id="NF008165">
    <property type="entry name" value="PRK10917.1-3"/>
    <property type="match status" value="1"/>
</dbReference>
<keyword evidence="7 15" id="KW-0067">ATP-binding</keyword>
<dbReference type="CDD" id="cd04488">
    <property type="entry name" value="RecG_wedge_OBF"/>
    <property type="match status" value="1"/>
</dbReference>
<evidence type="ECO:0000256" key="12">
    <source>
        <dbReference type="ARBA" id="ARBA00034617"/>
    </source>
</evidence>
<evidence type="ECO:0000256" key="13">
    <source>
        <dbReference type="ARBA" id="ARBA00034808"/>
    </source>
</evidence>
<dbReference type="PANTHER" id="PTHR47964:SF1">
    <property type="entry name" value="ATP-DEPENDENT DNA HELICASE HOMOLOG RECG, CHLOROPLASTIC"/>
    <property type="match status" value="1"/>
</dbReference>
<name>A0A348APQ1_9FIRM</name>
<dbReference type="CDD" id="cd17992">
    <property type="entry name" value="DEXHc_RecG"/>
    <property type="match status" value="1"/>
</dbReference>
<dbReference type="GO" id="GO:0006281">
    <property type="term" value="P:DNA repair"/>
    <property type="evidence" value="ECO:0007669"/>
    <property type="project" value="UniProtKB-UniRule"/>
</dbReference>
<protein>
    <recommendedName>
        <fullName evidence="2 15">ATP-dependent DNA helicase RecG</fullName>
        <ecNumber evidence="13 15">5.6.2.4</ecNumber>
    </recommendedName>
</protein>
<evidence type="ECO:0000256" key="11">
    <source>
        <dbReference type="ARBA" id="ARBA00023235"/>
    </source>
</evidence>
<dbReference type="Gene3D" id="2.40.50.140">
    <property type="entry name" value="Nucleic acid-binding proteins"/>
    <property type="match status" value="1"/>
</dbReference>
<dbReference type="PROSITE" id="PS51194">
    <property type="entry name" value="HELICASE_CTER"/>
    <property type="match status" value="1"/>
</dbReference>
<keyword evidence="6 15" id="KW-0347">Helicase</keyword>
<evidence type="ECO:0000256" key="4">
    <source>
        <dbReference type="ARBA" id="ARBA00022763"/>
    </source>
</evidence>
<dbReference type="GO" id="GO:0005524">
    <property type="term" value="F:ATP binding"/>
    <property type="evidence" value="ECO:0007669"/>
    <property type="project" value="UniProtKB-KW"/>
</dbReference>
<dbReference type="InterPro" id="IPR047112">
    <property type="entry name" value="RecG/Mfd"/>
</dbReference>
<dbReference type="SMART" id="SM00490">
    <property type="entry name" value="HELICc"/>
    <property type="match status" value="1"/>
</dbReference>
<dbReference type="GO" id="GO:0043138">
    <property type="term" value="F:3'-5' DNA helicase activity"/>
    <property type="evidence" value="ECO:0007669"/>
    <property type="project" value="UniProtKB-EC"/>
</dbReference>
<dbReference type="InterPro" id="IPR011545">
    <property type="entry name" value="DEAD/DEAH_box_helicase_dom"/>
</dbReference>
<keyword evidence="4 15" id="KW-0227">DNA damage</keyword>
<dbReference type="Pfam" id="PF17191">
    <property type="entry name" value="RecG_wedge"/>
    <property type="match status" value="1"/>
</dbReference>
<dbReference type="Pfam" id="PF19833">
    <property type="entry name" value="RecG_dom3_C"/>
    <property type="match status" value="1"/>
</dbReference>
<evidence type="ECO:0000256" key="9">
    <source>
        <dbReference type="ARBA" id="ARBA00023172"/>
    </source>
</evidence>
<dbReference type="InterPro" id="IPR027417">
    <property type="entry name" value="P-loop_NTPase"/>
</dbReference>
<evidence type="ECO:0000313" key="18">
    <source>
        <dbReference type="EMBL" id="BBB93049.1"/>
    </source>
</evidence>
<dbReference type="NCBIfam" id="NF008168">
    <property type="entry name" value="PRK10917.2-2"/>
    <property type="match status" value="1"/>
</dbReference>
<dbReference type="AlphaFoldDB" id="A0A348APQ1"/>
<dbReference type="Pfam" id="PF00270">
    <property type="entry name" value="DEAD"/>
    <property type="match status" value="1"/>
</dbReference>
<dbReference type="InterPro" id="IPR012340">
    <property type="entry name" value="NA-bd_OB-fold"/>
</dbReference>
<dbReference type="GO" id="GO:0006310">
    <property type="term" value="P:DNA recombination"/>
    <property type="evidence" value="ECO:0007669"/>
    <property type="project" value="UniProtKB-UniRule"/>
</dbReference>
<evidence type="ECO:0000259" key="17">
    <source>
        <dbReference type="PROSITE" id="PS51194"/>
    </source>
</evidence>
<keyword evidence="10 15" id="KW-0234">DNA repair</keyword>
<comment type="catalytic activity">
    <reaction evidence="14 15">
        <text>ATP + H2O = ADP + phosphate + H(+)</text>
        <dbReference type="Rhea" id="RHEA:13065"/>
        <dbReference type="ChEBI" id="CHEBI:15377"/>
        <dbReference type="ChEBI" id="CHEBI:15378"/>
        <dbReference type="ChEBI" id="CHEBI:30616"/>
        <dbReference type="ChEBI" id="CHEBI:43474"/>
        <dbReference type="ChEBI" id="CHEBI:456216"/>
        <dbReference type="EC" id="5.6.2.4"/>
    </reaction>
</comment>
<evidence type="ECO:0000256" key="10">
    <source>
        <dbReference type="ARBA" id="ARBA00023204"/>
    </source>
</evidence>
<gene>
    <name evidence="18" type="primary">recG</name>
    <name evidence="18" type="ORF">MAMMFC1_03758</name>
</gene>
<evidence type="ECO:0000256" key="8">
    <source>
        <dbReference type="ARBA" id="ARBA00023125"/>
    </source>
</evidence>
<keyword evidence="3 15" id="KW-0547">Nucleotide-binding</keyword>
<dbReference type="InterPro" id="IPR014001">
    <property type="entry name" value="Helicase_ATP-bd"/>
</dbReference>
<evidence type="ECO:0000256" key="7">
    <source>
        <dbReference type="ARBA" id="ARBA00022840"/>
    </source>
</evidence>
<comment type="function">
    <text evidence="15">Plays a critical role in recombination and DNA repair. Helps process Holliday junction intermediates to mature products by catalyzing branch migration. Has replication fork regression activity, unwinds stalled or blocked replication forks to make a HJ that can be resolved. Has a DNA unwinding activity characteristic of a DNA helicase with 3'-5' polarity.</text>
</comment>
<dbReference type="InterPro" id="IPR004609">
    <property type="entry name" value="ATP-dep_DNA_helicase_RecG"/>
</dbReference>
<dbReference type="EMBL" id="AP018449">
    <property type="protein sequence ID" value="BBB93049.1"/>
    <property type="molecule type" value="Genomic_DNA"/>
</dbReference>
<organism evidence="18 19">
    <name type="scientific">Methylomusa anaerophila</name>
    <dbReference type="NCBI Taxonomy" id="1930071"/>
    <lineage>
        <taxon>Bacteria</taxon>
        <taxon>Bacillati</taxon>
        <taxon>Bacillota</taxon>
        <taxon>Negativicutes</taxon>
        <taxon>Selenomonadales</taxon>
        <taxon>Sporomusaceae</taxon>
        <taxon>Methylomusa</taxon>
    </lineage>
</organism>
<keyword evidence="19" id="KW-1185">Reference proteome</keyword>
<dbReference type="GO" id="GO:0003677">
    <property type="term" value="F:DNA binding"/>
    <property type="evidence" value="ECO:0007669"/>
    <property type="project" value="UniProtKB-KW"/>
</dbReference>
<feature type="domain" description="Helicase ATP-binding" evidence="16">
    <location>
        <begin position="274"/>
        <end position="435"/>
    </location>
</feature>
<comment type="similarity">
    <text evidence="1 15">Belongs to the helicase family. RecG subfamily.</text>
</comment>
<dbReference type="KEGG" id="mana:MAMMFC1_03758"/>
<dbReference type="Pfam" id="PF00271">
    <property type="entry name" value="Helicase_C"/>
    <property type="match status" value="1"/>
</dbReference>
<sequence length="682" mass="76498">MSTNIKFLKGVGPANAVRLSKLNIFTVGDLLTHFPRRYEDRSQIKLVGKLTDGEYATIHTIVINVRELKPNRRLTIIKLSVRDESGMAFVTWFNQSYMKNKFKPGMELIISGKVQKKQFGVEFNKPEVELAADFFQQPGHIIPVYPATENISQWQLRSLIRQTLNLLTSLSESSQDSLPREITAQFNIIDPISALNNIHFPADHNALAQARRRIVFEELYLLQCGLSYLKYRNKHESIGIKHAPDGDLTAAIEKNLPFELTKDQLIAVQEIKSDMEEAVPMQRLVQGDVGSGKTVVAAIALTKTVENGFQGAMMAPTEILAEQHYHSLARLLAPHGVRLSLLTGSLTGRTREKILFHIREGLIDIVVGTHALIQDDVVFKHLGLVVTDEQHRFGVRQRACLQAKGSKPDVLVMTATPIPRTMALTVYGDLDVSIIRQMPPGRKPVATYVRSSDRREKVYRFATDQIKAGRQVYVVCPLVEESEKLEGKSAVTLYEELSNSFFRGIPCGLVHGKMKSADKEKVMTDFYHGNLKALISTTVIEVGVNVPNATVMIIENADRFGLAQLHQLRGRVGRGEDQSYCILLSDGRSAETRERLNLMVQVADGFKLAEQDLIIRGPGQFFGTNQHGLPDLKAANIVKDVDILLEARRAAELTIKKPELFMQLKEPLSQLYKNNFDLYMSH</sequence>
<evidence type="ECO:0000256" key="5">
    <source>
        <dbReference type="ARBA" id="ARBA00022801"/>
    </source>
</evidence>
<dbReference type="SUPFAM" id="SSF52540">
    <property type="entry name" value="P-loop containing nucleoside triphosphate hydrolases"/>
    <property type="match status" value="2"/>
</dbReference>
<evidence type="ECO:0000256" key="2">
    <source>
        <dbReference type="ARBA" id="ARBA00017846"/>
    </source>
</evidence>
<dbReference type="SMART" id="SM00487">
    <property type="entry name" value="DEXDc"/>
    <property type="match status" value="1"/>
</dbReference>
<dbReference type="InterPro" id="IPR045562">
    <property type="entry name" value="RecG_dom3_C"/>
</dbReference>
<dbReference type="InterPro" id="IPR033454">
    <property type="entry name" value="RecG_wedge"/>
</dbReference>
<dbReference type="PANTHER" id="PTHR47964">
    <property type="entry name" value="ATP-DEPENDENT DNA HELICASE HOMOLOG RECG, CHLOROPLASTIC"/>
    <property type="match status" value="1"/>
</dbReference>
<evidence type="ECO:0000256" key="3">
    <source>
        <dbReference type="ARBA" id="ARBA00022741"/>
    </source>
</evidence>
<keyword evidence="5 15" id="KW-0378">Hydrolase</keyword>
<reference evidence="18 19" key="1">
    <citation type="journal article" date="2018" name="Int. J. Syst. Evol. Microbiol.">
        <title>Methylomusa anaerophila gen. nov., sp. nov., an anaerobic methanol-utilizing bacterium isolated from a microbial fuel cell.</title>
        <authorList>
            <person name="Amano N."/>
            <person name="Yamamuro A."/>
            <person name="Miyahara M."/>
            <person name="Kouzuma A."/>
            <person name="Abe T."/>
            <person name="Watanabe K."/>
        </authorList>
    </citation>
    <scope>NUCLEOTIDE SEQUENCE [LARGE SCALE GENOMIC DNA]</scope>
    <source>
        <strain evidence="18 19">MMFC1</strain>
    </source>
</reference>
<feature type="domain" description="Helicase C-terminal" evidence="17">
    <location>
        <begin position="453"/>
        <end position="614"/>
    </location>
</feature>
<dbReference type="EC" id="5.6.2.4" evidence="13 15"/>
<evidence type="ECO:0000256" key="14">
    <source>
        <dbReference type="ARBA" id="ARBA00048988"/>
    </source>
</evidence>
<keyword evidence="8" id="KW-0238">DNA-binding</keyword>
<evidence type="ECO:0000256" key="6">
    <source>
        <dbReference type="ARBA" id="ARBA00022806"/>
    </source>
</evidence>
<comment type="catalytic activity">
    <reaction evidence="12 15">
        <text>Couples ATP hydrolysis with the unwinding of duplex DNA by translocating in the 3'-5' direction.</text>
        <dbReference type="EC" id="5.6.2.4"/>
    </reaction>
</comment>
<evidence type="ECO:0000256" key="1">
    <source>
        <dbReference type="ARBA" id="ARBA00007504"/>
    </source>
</evidence>
<keyword evidence="9 15" id="KW-0233">DNA recombination</keyword>
<proteinExistence type="inferred from homology"/>
<accession>A0A348APQ1</accession>
<evidence type="ECO:0000313" key="19">
    <source>
        <dbReference type="Proteomes" id="UP000276437"/>
    </source>
</evidence>
<dbReference type="SUPFAM" id="SSF50249">
    <property type="entry name" value="Nucleic acid-binding proteins"/>
    <property type="match status" value="1"/>
</dbReference>
<evidence type="ECO:0000256" key="15">
    <source>
        <dbReference type="RuleBase" id="RU363016"/>
    </source>
</evidence>
<dbReference type="InterPro" id="IPR001650">
    <property type="entry name" value="Helicase_C-like"/>
</dbReference>
<dbReference type="Proteomes" id="UP000276437">
    <property type="component" value="Chromosome"/>
</dbReference>
<dbReference type="GO" id="GO:0016887">
    <property type="term" value="F:ATP hydrolysis activity"/>
    <property type="evidence" value="ECO:0007669"/>
    <property type="project" value="RHEA"/>
</dbReference>
<dbReference type="NCBIfam" id="TIGR00643">
    <property type="entry name" value="recG"/>
    <property type="match status" value="1"/>
</dbReference>
<keyword evidence="11" id="KW-0413">Isomerase</keyword>
<evidence type="ECO:0000259" key="16">
    <source>
        <dbReference type="PROSITE" id="PS51192"/>
    </source>
</evidence>
<dbReference type="PROSITE" id="PS51192">
    <property type="entry name" value="HELICASE_ATP_BIND_1"/>
    <property type="match status" value="1"/>
</dbReference>
<dbReference type="Gene3D" id="3.40.50.300">
    <property type="entry name" value="P-loop containing nucleotide triphosphate hydrolases"/>
    <property type="match status" value="2"/>
</dbReference>